<evidence type="ECO:0000313" key="17">
    <source>
        <dbReference type="EMBL" id="MBB6094149.1"/>
    </source>
</evidence>
<evidence type="ECO:0000256" key="12">
    <source>
        <dbReference type="ARBA" id="ARBA00023012"/>
    </source>
</evidence>
<evidence type="ECO:0000256" key="13">
    <source>
        <dbReference type="ARBA" id="ARBA00023014"/>
    </source>
</evidence>
<evidence type="ECO:0000256" key="4">
    <source>
        <dbReference type="ARBA" id="ARBA00012438"/>
    </source>
</evidence>
<keyword evidence="18" id="KW-1185">Reference proteome</keyword>
<dbReference type="Pfam" id="PF13185">
    <property type="entry name" value="GAF_2"/>
    <property type="match status" value="2"/>
</dbReference>
<sequence length="572" mass="62729">MMHIPERRKIRSSDAVEAFGRILEDIAHQLALRPLLTSIARHACDLLRADDGAIGLYQPTRNVIRVEAIHRLPQFELNAEFASGLGLMGRIMQTRAPVVLDRYGDLEGMSLPELAENAVIGVPILEANGQLIGAFGIGARPPRRFEASDLTMLQLFARHASIAIQNAVRYEREQRRSERMVLIAQVSRLVSSELEPDELVATTADIIHSVLGYPNVVIPLIQSDDDGDHLLFRSHAGAYAQIFSNPYRMPAHHGIIGAAVTSRTSQMVNDVASDPRYVPPPLPIDVTAELAVPIVHGEEVYGCVNIEGKEPFDADDMHSIEIIADHLAVAIKNNRLWNEARQAAVMRERQRLARDLHDSVSQALSSISMTAQSLVSAYQRDPAEGERRAHRLEELSRLAFAEMRALLRELRPATHMAGVAPVKAGVDDVKAMGLQVALRKLASILAPETPSIRLDFNDYESQPQHIEEELYLVCREALSNAIRHSKARIVRVRASRNLDRVNIVVSDDGVGFDPADQAAVAEACGADHGIGLQTMSERARALGGTCHVASRVGLGTAVDISVPYHPFSPGEP</sequence>
<keyword evidence="6" id="KW-0004">4Fe-4S</keyword>
<dbReference type="PANTHER" id="PTHR24421">
    <property type="entry name" value="NITRATE/NITRITE SENSOR PROTEIN NARX-RELATED"/>
    <property type="match status" value="1"/>
</dbReference>
<accession>A0A841HP83</accession>
<evidence type="ECO:0000256" key="10">
    <source>
        <dbReference type="ARBA" id="ARBA00022777"/>
    </source>
</evidence>
<comment type="catalytic activity">
    <reaction evidence="1">
        <text>ATP + protein L-histidine = ADP + protein N-phospho-L-histidine.</text>
        <dbReference type="EC" id="2.7.13.3"/>
    </reaction>
</comment>
<comment type="cofactor">
    <cofactor evidence="2">
        <name>[4Fe-4S] cluster</name>
        <dbReference type="ChEBI" id="CHEBI:49883"/>
    </cofactor>
</comment>
<dbReference type="GO" id="GO:0046983">
    <property type="term" value="F:protein dimerization activity"/>
    <property type="evidence" value="ECO:0007669"/>
    <property type="project" value="InterPro"/>
</dbReference>
<dbReference type="Pfam" id="PF02518">
    <property type="entry name" value="HATPase_c"/>
    <property type="match status" value="1"/>
</dbReference>
<dbReference type="GO" id="GO:0051539">
    <property type="term" value="F:4 iron, 4 sulfur cluster binding"/>
    <property type="evidence" value="ECO:0007669"/>
    <property type="project" value="UniProtKB-KW"/>
</dbReference>
<dbReference type="SMART" id="SM00065">
    <property type="entry name" value="GAF"/>
    <property type="match status" value="2"/>
</dbReference>
<evidence type="ECO:0000256" key="15">
    <source>
        <dbReference type="ARBA" id="ARBA00030800"/>
    </source>
</evidence>
<dbReference type="EC" id="2.7.13.3" evidence="4"/>
<keyword evidence="13" id="KW-0411">Iron-sulfur</keyword>
<dbReference type="Pfam" id="PF07730">
    <property type="entry name" value="HisKA_3"/>
    <property type="match status" value="1"/>
</dbReference>
<dbReference type="EMBL" id="JACHHZ010000003">
    <property type="protein sequence ID" value="MBB6094149.1"/>
    <property type="molecule type" value="Genomic_DNA"/>
</dbReference>
<evidence type="ECO:0000256" key="5">
    <source>
        <dbReference type="ARBA" id="ARBA00017322"/>
    </source>
</evidence>
<evidence type="ECO:0000256" key="9">
    <source>
        <dbReference type="ARBA" id="ARBA00022723"/>
    </source>
</evidence>
<evidence type="ECO:0000256" key="2">
    <source>
        <dbReference type="ARBA" id="ARBA00001966"/>
    </source>
</evidence>
<dbReference type="Gene3D" id="3.30.450.40">
    <property type="match status" value="2"/>
</dbReference>
<evidence type="ECO:0000313" key="18">
    <source>
        <dbReference type="Proteomes" id="UP000588068"/>
    </source>
</evidence>
<dbReference type="GO" id="GO:0016020">
    <property type="term" value="C:membrane"/>
    <property type="evidence" value="ECO:0007669"/>
    <property type="project" value="InterPro"/>
</dbReference>
<dbReference type="InterPro" id="IPR036890">
    <property type="entry name" value="HATPase_C_sf"/>
</dbReference>
<dbReference type="InterPro" id="IPR003594">
    <property type="entry name" value="HATPase_dom"/>
</dbReference>
<dbReference type="SMART" id="SM00387">
    <property type="entry name" value="HATPase_c"/>
    <property type="match status" value="1"/>
</dbReference>
<dbReference type="InterPro" id="IPR004358">
    <property type="entry name" value="Sig_transdc_His_kin-like_C"/>
</dbReference>
<evidence type="ECO:0000256" key="8">
    <source>
        <dbReference type="ARBA" id="ARBA00022679"/>
    </source>
</evidence>
<dbReference type="SUPFAM" id="SSF55781">
    <property type="entry name" value="GAF domain-like"/>
    <property type="match status" value="2"/>
</dbReference>
<proteinExistence type="predicted"/>
<dbReference type="GO" id="GO:0000155">
    <property type="term" value="F:phosphorelay sensor kinase activity"/>
    <property type="evidence" value="ECO:0007669"/>
    <property type="project" value="InterPro"/>
</dbReference>
<dbReference type="InterPro" id="IPR029016">
    <property type="entry name" value="GAF-like_dom_sf"/>
</dbReference>
<dbReference type="GO" id="GO:0046872">
    <property type="term" value="F:metal ion binding"/>
    <property type="evidence" value="ECO:0007669"/>
    <property type="project" value="UniProtKB-KW"/>
</dbReference>
<keyword evidence="11" id="KW-0408">Iron</keyword>
<name>A0A841HP83_9GAMM</name>
<dbReference type="InterPro" id="IPR003018">
    <property type="entry name" value="GAF"/>
</dbReference>
<comment type="function">
    <text evidence="14">Member of the two-component regulatory system NreB/NreC involved in the control of dissimilatory nitrate/nitrite reduction in response to oxygen. NreB functions as a direct oxygen sensor histidine kinase which is autophosphorylated, in the absence of oxygen, probably at the conserved histidine residue, and transfers its phosphate group probably to a conserved aspartate residue of NreC. NreB/NreC activates the expression of the nitrate (narGHJI) and nitrite (nir) reductase operons, as well as the putative nitrate transporter gene narT.</text>
</comment>
<dbReference type="GO" id="GO:0005737">
    <property type="term" value="C:cytoplasm"/>
    <property type="evidence" value="ECO:0007669"/>
    <property type="project" value="UniProtKB-SubCell"/>
</dbReference>
<evidence type="ECO:0000256" key="6">
    <source>
        <dbReference type="ARBA" id="ARBA00022485"/>
    </source>
</evidence>
<protein>
    <recommendedName>
        <fullName evidence="5">Oxygen sensor histidine kinase NreB</fullName>
        <ecNumber evidence="4">2.7.13.3</ecNumber>
    </recommendedName>
    <alternativeName>
        <fullName evidence="15">Nitrogen regulation protein B</fullName>
    </alternativeName>
</protein>
<keyword evidence="12" id="KW-0902">Two-component regulatory system</keyword>
<dbReference type="Gene3D" id="1.20.5.1930">
    <property type="match status" value="1"/>
</dbReference>
<evidence type="ECO:0000256" key="11">
    <source>
        <dbReference type="ARBA" id="ARBA00023004"/>
    </source>
</evidence>
<feature type="domain" description="Histidine kinase" evidence="16">
    <location>
        <begin position="355"/>
        <end position="566"/>
    </location>
</feature>
<dbReference type="Gene3D" id="3.30.565.10">
    <property type="entry name" value="Histidine kinase-like ATPase, C-terminal domain"/>
    <property type="match status" value="1"/>
</dbReference>
<dbReference type="PROSITE" id="PS50109">
    <property type="entry name" value="HIS_KIN"/>
    <property type="match status" value="1"/>
</dbReference>
<dbReference type="PRINTS" id="PR00344">
    <property type="entry name" value="BCTRLSENSOR"/>
</dbReference>
<organism evidence="17 18">
    <name type="scientific">Povalibacter uvarum</name>
    <dbReference type="NCBI Taxonomy" id="732238"/>
    <lineage>
        <taxon>Bacteria</taxon>
        <taxon>Pseudomonadati</taxon>
        <taxon>Pseudomonadota</taxon>
        <taxon>Gammaproteobacteria</taxon>
        <taxon>Steroidobacterales</taxon>
        <taxon>Steroidobacteraceae</taxon>
        <taxon>Povalibacter</taxon>
    </lineage>
</organism>
<evidence type="ECO:0000256" key="1">
    <source>
        <dbReference type="ARBA" id="ARBA00000085"/>
    </source>
</evidence>
<comment type="subcellular location">
    <subcellularLocation>
        <location evidence="3">Cytoplasm</location>
    </subcellularLocation>
</comment>
<dbReference type="Proteomes" id="UP000588068">
    <property type="component" value="Unassembled WGS sequence"/>
</dbReference>
<reference evidence="17 18" key="1">
    <citation type="submission" date="2020-08" db="EMBL/GenBank/DDBJ databases">
        <title>Genomic Encyclopedia of Type Strains, Phase IV (KMG-IV): sequencing the most valuable type-strain genomes for metagenomic binning, comparative biology and taxonomic classification.</title>
        <authorList>
            <person name="Goeker M."/>
        </authorList>
    </citation>
    <scope>NUCLEOTIDE SEQUENCE [LARGE SCALE GENOMIC DNA]</scope>
    <source>
        <strain evidence="17 18">DSM 26723</strain>
    </source>
</reference>
<comment type="caution">
    <text evidence="17">The sequence shown here is derived from an EMBL/GenBank/DDBJ whole genome shotgun (WGS) entry which is preliminary data.</text>
</comment>
<gene>
    <name evidence="17" type="ORF">HNQ60_003030</name>
</gene>
<dbReference type="CDD" id="cd16917">
    <property type="entry name" value="HATPase_UhpB-NarQ-NarX-like"/>
    <property type="match status" value="1"/>
</dbReference>
<dbReference type="InterPro" id="IPR050482">
    <property type="entry name" value="Sensor_HK_TwoCompSys"/>
</dbReference>
<keyword evidence="10 17" id="KW-0418">Kinase</keyword>
<dbReference type="SUPFAM" id="SSF55874">
    <property type="entry name" value="ATPase domain of HSP90 chaperone/DNA topoisomerase II/histidine kinase"/>
    <property type="match status" value="1"/>
</dbReference>
<keyword evidence="7" id="KW-0963">Cytoplasm</keyword>
<evidence type="ECO:0000256" key="14">
    <source>
        <dbReference type="ARBA" id="ARBA00024827"/>
    </source>
</evidence>
<keyword evidence="8" id="KW-0808">Transferase</keyword>
<evidence type="ECO:0000259" key="16">
    <source>
        <dbReference type="PROSITE" id="PS50109"/>
    </source>
</evidence>
<dbReference type="InterPro" id="IPR011712">
    <property type="entry name" value="Sig_transdc_His_kin_sub3_dim/P"/>
</dbReference>
<keyword evidence="9" id="KW-0479">Metal-binding</keyword>
<evidence type="ECO:0000256" key="3">
    <source>
        <dbReference type="ARBA" id="ARBA00004496"/>
    </source>
</evidence>
<dbReference type="InterPro" id="IPR005467">
    <property type="entry name" value="His_kinase_dom"/>
</dbReference>
<evidence type="ECO:0000256" key="7">
    <source>
        <dbReference type="ARBA" id="ARBA00022490"/>
    </source>
</evidence>
<dbReference type="AlphaFoldDB" id="A0A841HP83"/>